<sequence>MTTVSNVSANGLYWEEKDVAEKAEELNKKELGQEDFFALLSQQLAYQDPFKPVDNAQMVAQMASFTTAEGIAEMSQQFENMNSIMSSTQALQASSLVGRNVLIPSEQAYLAEGKAVEGVVVSGSDMQNTTIRIEDDKGNLVKVLDLGNQPAGNVKFSWDGTDESGNVMPPGNYNIKANATVDGQSTDLATANYAHVESVSLAGGSNGVVLNLQGVGSVRLSDVLEVAQESPNVTPPLPGEPDEGEPEEGNPGEGGESVEELAARLKVQLGL</sequence>
<evidence type="ECO:0000313" key="10">
    <source>
        <dbReference type="Proteomes" id="UP000283255"/>
    </source>
</evidence>
<dbReference type="Proteomes" id="UP000283255">
    <property type="component" value="Unassembled WGS sequence"/>
</dbReference>
<proteinExistence type="inferred from homology"/>
<keyword evidence="10" id="KW-1185">Reference proteome</keyword>
<dbReference type="NCBIfam" id="NF005176">
    <property type="entry name" value="PRK06655.1-1"/>
    <property type="match status" value="1"/>
</dbReference>
<name>A0A418YGN2_9GAMM</name>
<dbReference type="Pfam" id="PF13860">
    <property type="entry name" value="FlgD_ig"/>
    <property type="match status" value="1"/>
</dbReference>
<dbReference type="EMBL" id="QZCH01000005">
    <property type="protein sequence ID" value="RJG48987.1"/>
    <property type="molecule type" value="Genomic_DNA"/>
</dbReference>
<reference evidence="9 10" key="1">
    <citation type="submission" date="2018-09" db="EMBL/GenBank/DDBJ databases">
        <authorList>
            <person name="Wang F."/>
        </authorList>
    </citation>
    <scope>NUCLEOTIDE SEQUENCE [LARGE SCALE GENOMIC DNA]</scope>
    <source>
        <strain evidence="9 10">PLHSC7-2</strain>
    </source>
</reference>
<evidence type="ECO:0000256" key="6">
    <source>
        <dbReference type="SAM" id="MobiDB-lite"/>
    </source>
</evidence>
<feature type="domain" description="FlgD/Vpr Ig-like" evidence="7">
    <location>
        <begin position="118"/>
        <end position="180"/>
    </location>
</feature>
<evidence type="ECO:0000313" key="9">
    <source>
        <dbReference type="EMBL" id="RJG48987.1"/>
    </source>
</evidence>
<feature type="compositionally biased region" description="Acidic residues" evidence="6">
    <location>
        <begin position="240"/>
        <end position="250"/>
    </location>
</feature>
<reference evidence="9 10" key="2">
    <citation type="submission" date="2019-01" db="EMBL/GenBank/DDBJ databases">
        <title>Motilimonas pumilus sp. nov., isolated from the gut of sea cucumber (Apostichopus japonicus).</title>
        <authorList>
            <person name="Wang F.-Q."/>
            <person name="Ren L.-H."/>
            <person name="Lin Y.-W."/>
            <person name="Sun G.-H."/>
            <person name="Du Z.-J."/>
            <person name="Zhao J.-X."/>
            <person name="Liu X.-J."/>
            <person name="Liu L.-J."/>
        </authorList>
    </citation>
    <scope>NUCLEOTIDE SEQUENCE [LARGE SCALE GENOMIC DNA]</scope>
    <source>
        <strain evidence="9 10">PLHSC7-2</strain>
    </source>
</reference>
<feature type="domain" description="FlgD Tudor-like" evidence="8">
    <location>
        <begin position="89"/>
        <end position="223"/>
    </location>
</feature>
<dbReference type="Gene3D" id="2.60.40.4070">
    <property type="match status" value="1"/>
</dbReference>
<evidence type="ECO:0000256" key="2">
    <source>
        <dbReference type="ARBA" id="ARBA00016013"/>
    </source>
</evidence>
<organism evidence="9 10">
    <name type="scientific">Motilimonas pumila</name>
    <dbReference type="NCBI Taxonomy" id="2303987"/>
    <lineage>
        <taxon>Bacteria</taxon>
        <taxon>Pseudomonadati</taxon>
        <taxon>Pseudomonadota</taxon>
        <taxon>Gammaproteobacteria</taxon>
        <taxon>Alteromonadales</taxon>
        <taxon>Alteromonadales genera incertae sedis</taxon>
        <taxon>Motilimonas</taxon>
    </lineage>
</organism>
<keyword evidence="9" id="KW-0966">Cell projection</keyword>
<dbReference type="InterPro" id="IPR025963">
    <property type="entry name" value="FLgD_Tudor"/>
</dbReference>
<gene>
    <name evidence="9" type="primary">flgD</name>
    <name evidence="9" type="ORF">D1Z90_06355</name>
</gene>
<dbReference type="GO" id="GO:0044781">
    <property type="term" value="P:bacterial-type flagellum organization"/>
    <property type="evidence" value="ECO:0007669"/>
    <property type="project" value="UniProtKB-UniRule"/>
</dbReference>
<evidence type="ECO:0000256" key="1">
    <source>
        <dbReference type="ARBA" id="ARBA00010577"/>
    </source>
</evidence>
<dbReference type="RefSeq" id="WP_119909918.1">
    <property type="nucleotide sequence ID" value="NZ_QZCH01000005.1"/>
</dbReference>
<dbReference type="Pfam" id="PF03963">
    <property type="entry name" value="FlgD"/>
    <property type="match status" value="1"/>
</dbReference>
<dbReference type="Gene3D" id="2.30.30.910">
    <property type="match status" value="1"/>
</dbReference>
<keyword evidence="3 5" id="KW-1005">Bacterial flagellum biogenesis</keyword>
<evidence type="ECO:0000256" key="4">
    <source>
        <dbReference type="ARBA" id="ARBA00024746"/>
    </source>
</evidence>
<dbReference type="Pfam" id="PF13861">
    <property type="entry name" value="FLgD_tudor"/>
    <property type="match status" value="1"/>
</dbReference>
<dbReference type="InterPro" id="IPR005648">
    <property type="entry name" value="FlgD"/>
</dbReference>
<comment type="function">
    <text evidence="4 5">Required for flagellar hook formation. May act as a scaffolding protein.</text>
</comment>
<feature type="region of interest" description="Disordered" evidence="6">
    <location>
        <begin position="229"/>
        <end position="258"/>
    </location>
</feature>
<dbReference type="InterPro" id="IPR025965">
    <property type="entry name" value="FlgD/Vpr_Ig-like"/>
</dbReference>
<dbReference type="OrthoDB" id="9785233at2"/>
<protein>
    <recommendedName>
        <fullName evidence="2 5">Basal-body rod modification protein FlgD</fullName>
    </recommendedName>
</protein>
<evidence type="ECO:0000256" key="5">
    <source>
        <dbReference type="RuleBase" id="RU362076"/>
    </source>
</evidence>
<evidence type="ECO:0000256" key="3">
    <source>
        <dbReference type="ARBA" id="ARBA00022795"/>
    </source>
</evidence>
<accession>A0A418YGN2</accession>
<evidence type="ECO:0000259" key="8">
    <source>
        <dbReference type="Pfam" id="PF13861"/>
    </source>
</evidence>
<dbReference type="AlphaFoldDB" id="A0A418YGN2"/>
<comment type="caution">
    <text evidence="9">The sequence shown here is derived from an EMBL/GenBank/DDBJ whole genome shotgun (WGS) entry which is preliminary data.</text>
</comment>
<comment type="similarity">
    <text evidence="1 5">Belongs to the FlgD family.</text>
</comment>
<keyword evidence="9" id="KW-0282">Flagellum</keyword>
<evidence type="ECO:0000259" key="7">
    <source>
        <dbReference type="Pfam" id="PF13860"/>
    </source>
</evidence>
<keyword evidence="9" id="KW-0969">Cilium</keyword>